<sequence length="307" mass="34618">MDINQAQLKNIVDSHLGTGTPGNKGETAYFCPFCNHHKKKLQVNFLLEKFHCWVCNTKGNSIANLLKKSNAVKHLVQKAIELGSKKHYNPTQEAQTVQVTLPDEYIPMWKGNPNSPHFKNALHYLLERRGLTKYDILKYQIGYCESGEYSGMIIVPSYDAHGILNFFTGRSYYTEAGRKHNNPDVSKDFIGFENLIDWTQPITLVEGAFDAMSTKRNAIPLFGKIILSKLQIKIIEESVKEINIALDPDALSKSVEAIETFINNGIDVKLVHLEKDPNDTGFVGMRKLIENTSSVDLFDLVTLKMAI</sequence>
<dbReference type="GO" id="GO:0008270">
    <property type="term" value="F:zinc ion binding"/>
    <property type="evidence" value="ECO:0007669"/>
    <property type="project" value="InterPro"/>
</dbReference>
<dbReference type="PANTHER" id="PTHR30313">
    <property type="entry name" value="DNA PRIMASE"/>
    <property type="match status" value="1"/>
</dbReference>
<evidence type="ECO:0000313" key="1">
    <source>
        <dbReference type="EMBL" id="CAB4143525.1"/>
    </source>
</evidence>
<proteinExistence type="predicted"/>
<dbReference type="InterPro" id="IPR050219">
    <property type="entry name" value="DnaG_primase"/>
</dbReference>
<name>A0A6J5M921_9CAUD</name>
<dbReference type="Gene3D" id="3.90.580.10">
    <property type="entry name" value="Zinc finger, CHC2-type domain"/>
    <property type="match status" value="1"/>
</dbReference>
<dbReference type="EMBL" id="LR796421">
    <property type="protein sequence ID" value="CAB4143525.1"/>
    <property type="molecule type" value="Genomic_DNA"/>
</dbReference>
<dbReference type="PANTHER" id="PTHR30313:SF2">
    <property type="entry name" value="DNA PRIMASE"/>
    <property type="match status" value="1"/>
</dbReference>
<dbReference type="InterPro" id="IPR036977">
    <property type="entry name" value="DNA_primase_Znf_CHC2"/>
</dbReference>
<protein>
    <submittedName>
        <fullName evidence="1">MG010, DNA primase-like protein</fullName>
    </submittedName>
</protein>
<accession>A0A6J5M921</accession>
<dbReference type="SUPFAM" id="SSF56731">
    <property type="entry name" value="DNA primase core"/>
    <property type="match status" value="1"/>
</dbReference>
<dbReference type="GO" id="GO:0003677">
    <property type="term" value="F:DNA binding"/>
    <property type="evidence" value="ECO:0007669"/>
    <property type="project" value="InterPro"/>
</dbReference>
<dbReference type="SUPFAM" id="SSF57783">
    <property type="entry name" value="Zinc beta-ribbon"/>
    <property type="match status" value="1"/>
</dbReference>
<gene>
    <name evidence="1" type="ORF">UFOVP450_160</name>
</gene>
<reference evidence="1" key="1">
    <citation type="submission" date="2020-04" db="EMBL/GenBank/DDBJ databases">
        <authorList>
            <person name="Chiriac C."/>
            <person name="Salcher M."/>
            <person name="Ghai R."/>
            <person name="Kavagutti S V."/>
        </authorList>
    </citation>
    <scope>NUCLEOTIDE SEQUENCE</scope>
</reference>
<dbReference type="GO" id="GO:0006269">
    <property type="term" value="P:DNA replication, synthesis of primer"/>
    <property type="evidence" value="ECO:0007669"/>
    <property type="project" value="TreeGrafter"/>
</dbReference>
<dbReference type="Gene3D" id="3.40.1360.10">
    <property type="match status" value="1"/>
</dbReference>
<organism evidence="1">
    <name type="scientific">uncultured Caudovirales phage</name>
    <dbReference type="NCBI Taxonomy" id="2100421"/>
    <lineage>
        <taxon>Viruses</taxon>
        <taxon>Duplodnaviria</taxon>
        <taxon>Heunggongvirae</taxon>
        <taxon>Uroviricota</taxon>
        <taxon>Caudoviricetes</taxon>
        <taxon>Peduoviridae</taxon>
        <taxon>Maltschvirus</taxon>
        <taxon>Maltschvirus maltsch</taxon>
    </lineage>
</organism>